<organism evidence="1 2">
    <name type="scientific">Weissella koreensis</name>
    <dbReference type="NCBI Taxonomy" id="165096"/>
    <lineage>
        <taxon>Bacteria</taxon>
        <taxon>Bacillati</taxon>
        <taxon>Bacillota</taxon>
        <taxon>Bacilli</taxon>
        <taxon>Lactobacillales</taxon>
        <taxon>Lactobacillaceae</taxon>
        <taxon>Weissella</taxon>
    </lineage>
</organism>
<keyword evidence="2" id="KW-1185">Reference proteome</keyword>
<evidence type="ECO:0000313" key="2">
    <source>
        <dbReference type="Proteomes" id="UP000516446"/>
    </source>
</evidence>
<sequence>MELMHDWIMADVLKNIRSLDYDIEKLPITNLSATTNNQRKVIIYNPDSVTLFEITEEYFHALKKHHRLYDYDVLNKDESEAHSLALKYLFAKWCKYVGVNDWLQFSEAMGVPSEHYETVIEMFKPLAIEQA</sequence>
<evidence type="ECO:0000313" key="1">
    <source>
        <dbReference type="EMBL" id="QNT64769.1"/>
    </source>
</evidence>
<evidence type="ECO:0008006" key="3">
    <source>
        <dbReference type="Google" id="ProtNLM"/>
    </source>
</evidence>
<proteinExistence type="predicted"/>
<protein>
    <recommendedName>
        <fullName evidence="3">ImmA/IrrE family metallo-endopeptidase</fullName>
    </recommendedName>
</protein>
<dbReference type="RefSeq" id="WP_104914646.1">
    <property type="nucleotide sequence ID" value="NZ_CP026847.1"/>
</dbReference>
<name>A0A7H1MMT3_9LACO</name>
<reference evidence="1 2" key="1">
    <citation type="submission" date="2019-08" db="EMBL/GenBank/DDBJ databases">
        <authorList>
            <person name="Chang H.C."/>
            <person name="Mun S.Y."/>
        </authorList>
    </citation>
    <scope>NUCLEOTIDE SEQUENCE [LARGE SCALE GENOMIC DNA]</scope>
    <source>
        <strain evidence="1 2">SK</strain>
    </source>
</reference>
<gene>
    <name evidence="1" type="ORF">FY536_05640</name>
</gene>
<accession>A0A7H1MMT3</accession>
<dbReference type="AlphaFoldDB" id="A0A7H1MMT3"/>
<dbReference type="Proteomes" id="UP000516446">
    <property type="component" value="Chromosome"/>
</dbReference>
<dbReference type="EMBL" id="CP043431">
    <property type="protein sequence ID" value="QNT64769.1"/>
    <property type="molecule type" value="Genomic_DNA"/>
</dbReference>